<feature type="transmembrane region" description="Helical" evidence="8">
    <location>
        <begin position="20"/>
        <end position="39"/>
    </location>
</feature>
<keyword evidence="5 8" id="KW-0812">Transmembrane</keyword>
<evidence type="ECO:0000256" key="2">
    <source>
        <dbReference type="ARBA" id="ARBA00022475"/>
    </source>
</evidence>
<keyword evidence="4" id="KW-0808">Transferase</keyword>
<evidence type="ECO:0000313" key="10">
    <source>
        <dbReference type="Proteomes" id="UP000245429"/>
    </source>
</evidence>
<dbReference type="GO" id="GO:0005886">
    <property type="term" value="C:plasma membrane"/>
    <property type="evidence" value="ECO:0007669"/>
    <property type="project" value="UniProtKB-SubCell"/>
</dbReference>
<feature type="transmembrane region" description="Helical" evidence="8">
    <location>
        <begin position="385"/>
        <end position="405"/>
    </location>
</feature>
<evidence type="ECO:0000256" key="4">
    <source>
        <dbReference type="ARBA" id="ARBA00022679"/>
    </source>
</evidence>
<evidence type="ECO:0000256" key="1">
    <source>
        <dbReference type="ARBA" id="ARBA00004651"/>
    </source>
</evidence>
<evidence type="ECO:0000313" key="9">
    <source>
        <dbReference type="EMBL" id="AWM12631.1"/>
    </source>
</evidence>
<evidence type="ECO:0000256" key="6">
    <source>
        <dbReference type="ARBA" id="ARBA00022989"/>
    </source>
</evidence>
<feature type="transmembrane region" description="Helical" evidence="8">
    <location>
        <begin position="357"/>
        <end position="378"/>
    </location>
</feature>
<dbReference type="EMBL" id="CP029463">
    <property type="protein sequence ID" value="AWM12631.1"/>
    <property type="molecule type" value="Genomic_DNA"/>
</dbReference>
<dbReference type="RefSeq" id="WP_109568040.1">
    <property type="nucleotide sequence ID" value="NZ_CP029463.1"/>
</dbReference>
<gene>
    <name evidence="9" type="ORF">DI487_01270</name>
</gene>
<feature type="transmembrane region" description="Helical" evidence="8">
    <location>
        <begin position="124"/>
        <end position="151"/>
    </location>
</feature>
<evidence type="ECO:0000256" key="3">
    <source>
        <dbReference type="ARBA" id="ARBA00022676"/>
    </source>
</evidence>
<protein>
    <recommendedName>
        <fullName evidence="11">Glycosyltransferase RgtA/B/C/D-like domain-containing protein</fullName>
    </recommendedName>
</protein>
<evidence type="ECO:0008006" key="11">
    <source>
        <dbReference type="Google" id="ProtNLM"/>
    </source>
</evidence>
<sequence>MFKWIDKIYIPFVKTAEVKFLILFGFFFRALFFALYFTITKWPDSWSFMELVPYLMKFNLSGYTGERSPGYPLLIALGGGTMRLTIVYQFVIGVVTSVIQYKLLLKLGFQNKNALWIAVYLETLLYVFFYETAILIESLTVFLLSAVFYILADNYFNKRDLKSELLFSLLLGYLVLTKPFFAYIPFVIYGFSVLYRFHWKKIINQKIIILIFPLLAYFGWSYVNKVNTGYFVSTTYFGLNISQNCVYFAEKGPEKYRWIIDPYVKYREETIREKKDVAMAIWHAHYHDLQHKYPYFPECSYYLGEYAKETIKNNQYDYWKQVVTRSWLDFWRVKIYWDFEKVKLKPLVRTIWRLQKITLYFFKWSFLALVPFFVFRFFKKRKITFEIVAVTIIFAGSLLQGIVTYGTNVKYAYPYEFLMIIVVLLFFKKEVKLPRRISTFLQ</sequence>
<accession>A0A2U8QRB3</accession>
<keyword evidence="2" id="KW-1003">Cell membrane</keyword>
<feature type="transmembrane region" description="Helical" evidence="8">
    <location>
        <begin position="171"/>
        <end position="195"/>
    </location>
</feature>
<dbReference type="InterPro" id="IPR050297">
    <property type="entry name" value="LipidA_mod_glycosyltrf_83"/>
</dbReference>
<dbReference type="PANTHER" id="PTHR33908:SF11">
    <property type="entry name" value="MEMBRANE PROTEIN"/>
    <property type="match status" value="1"/>
</dbReference>
<evidence type="ECO:0000256" key="7">
    <source>
        <dbReference type="ARBA" id="ARBA00023136"/>
    </source>
</evidence>
<proteinExistence type="predicted"/>
<organism evidence="9 10">
    <name type="scientific">Flavobacterium sediminis</name>
    <dbReference type="NCBI Taxonomy" id="2201181"/>
    <lineage>
        <taxon>Bacteria</taxon>
        <taxon>Pseudomonadati</taxon>
        <taxon>Bacteroidota</taxon>
        <taxon>Flavobacteriia</taxon>
        <taxon>Flavobacteriales</taxon>
        <taxon>Flavobacteriaceae</taxon>
        <taxon>Flavobacterium</taxon>
    </lineage>
</organism>
<feature type="transmembrane region" description="Helical" evidence="8">
    <location>
        <begin position="207"/>
        <end position="223"/>
    </location>
</feature>
<name>A0A2U8QRB3_9FLAO</name>
<dbReference type="AlphaFoldDB" id="A0A2U8QRB3"/>
<dbReference type="GO" id="GO:0009103">
    <property type="term" value="P:lipopolysaccharide biosynthetic process"/>
    <property type="evidence" value="ECO:0007669"/>
    <property type="project" value="UniProtKB-ARBA"/>
</dbReference>
<keyword evidence="10" id="KW-1185">Reference proteome</keyword>
<reference evidence="9 10" key="1">
    <citation type="submission" date="2018-05" db="EMBL/GenBank/DDBJ databases">
        <title>Flavobacterium sp. MEBiC07310.</title>
        <authorList>
            <person name="Baek K."/>
        </authorList>
    </citation>
    <scope>NUCLEOTIDE SEQUENCE [LARGE SCALE GENOMIC DNA]</scope>
    <source>
        <strain evidence="9 10">MEBiC07310</strain>
    </source>
</reference>
<keyword evidence="7 8" id="KW-0472">Membrane</keyword>
<dbReference type="Proteomes" id="UP000245429">
    <property type="component" value="Chromosome"/>
</dbReference>
<comment type="subcellular location">
    <subcellularLocation>
        <location evidence="1">Cell membrane</location>
        <topology evidence="1">Multi-pass membrane protein</topology>
    </subcellularLocation>
</comment>
<keyword evidence="6 8" id="KW-1133">Transmembrane helix</keyword>
<evidence type="ECO:0000256" key="8">
    <source>
        <dbReference type="SAM" id="Phobius"/>
    </source>
</evidence>
<keyword evidence="3" id="KW-0328">Glycosyltransferase</keyword>
<evidence type="ECO:0000256" key="5">
    <source>
        <dbReference type="ARBA" id="ARBA00022692"/>
    </source>
</evidence>
<dbReference type="OrthoDB" id="996005at2"/>
<dbReference type="GO" id="GO:0016763">
    <property type="term" value="F:pentosyltransferase activity"/>
    <property type="evidence" value="ECO:0007669"/>
    <property type="project" value="TreeGrafter"/>
</dbReference>
<dbReference type="KEGG" id="fse:DI487_01270"/>
<dbReference type="PANTHER" id="PTHR33908">
    <property type="entry name" value="MANNOSYLTRANSFERASE YKCB-RELATED"/>
    <property type="match status" value="1"/>
</dbReference>